<evidence type="ECO:0000256" key="1">
    <source>
        <dbReference type="ARBA" id="ARBA00048819"/>
    </source>
</evidence>
<evidence type="ECO:0000313" key="3">
    <source>
        <dbReference type="Proteomes" id="UP001306950"/>
    </source>
</evidence>
<dbReference type="EMBL" id="JAZHPZ010000005">
    <property type="protein sequence ID" value="MEF2966636.1"/>
    <property type="molecule type" value="Genomic_DNA"/>
</dbReference>
<name>A0ABU7VS95_9BACL</name>
<dbReference type="PANTHER" id="PTHR36510">
    <property type="entry name" value="GLUTAMATE--CYSTEINE LIGASE 2-RELATED"/>
    <property type="match status" value="1"/>
</dbReference>
<sequence length="453" mass="51946">MSKTVYMDQTAIMGRAFWEHLSELRSNVLVANSDLCGIIGFETEYLLTDRYFNLADEEMRNRLIGDAPFMKREIGASQIELVSRPFSLKDGTEHLIGEMEEMEQQAFAAASSYNNRLLRLGIYPGQITDLKITDDPSTYQTVLDQFKSERKRYLDLHLGAVNLSERAHELISGCQSTQMNMQVNYSQNAIHLLNKTIEISPMFIALGANSPIFDGRMTGLLETRHLVWEIGYDMRSYPEFVSEMNSRTSFPNQYYVNLNHYWTTLYQQKFMKYDPHNAFNLNQKMNWKIARLKLVGSKPSVCLLETRFMPVQPTLKEDLALHLAVYALLDLSLANEPTQLLPIVFVKENFRRASRYGLDCEFYDLTPDRKGIVEYPVVRIIRQALELICEYWKRISLAASMLIEEVIGSRLAIGPPALALIKSIGPNPLNKNLVMADIKKIMSMHCVPSKIIN</sequence>
<dbReference type="Gene3D" id="3.30.590.20">
    <property type="match status" value="1"/>
</dbReference>
<reference evidence="2 3" key="1">
    <citation type="submission" date="2024-02" db="EMBL/GenBank/DDBJ databases">
        <title>A nitrogen-fixing paenibacillus bacterium.</title>
        <authorList>
            <person name="Zhang W.L."/>
            <person name="Chen S.F."/>
        </authorList>
    </citation>
    <scope>NUCLEOTIDE SEQUENCE [LARGE SCALE GENOMIC DNA]</scope>
    <source>
        <strain evidence="2 3">M1</strain>
    </source>
</reference>
<dbReference type="PANTHER" id="PTHR36510:SF1">
    <property type="entry name" value="GLUTAMATE--CYSTEINE LIGASE 2-RELATED"/>
    <property type="match status" value="1"/>
</dbReference>
<dbReference type="InterPro" id="IPR006336">
    <property type="entry name" value="GCS2"/>
</dbReference>
<evidence type="ECO:0000313" key="2">
    <source>
        <dbReference type="EMBL" id="MEF2966636.1"/>
    </source>
</evidence>
<proteinExistence type="predicted"/>
<protein>
    <submittedName>
        <fullName evidence="2">Glutamate-cysteine ligase family protein</fullName>
    </submittedName>
</protein>
<dbReference type="RefSeq" id="WP_331846851.1">
    <property type="nucleotide sequence ID" value="NZ_JAZHPZ010000005.1"/>
</dbReference>
<dbReference type="InterPro" id="IPR050141">
    <property type="entry name" value="GCL_type2/YbdK_subfam"/>
</dbReference>
<dbReference type="InterPro" id="IPR014746">
    <property type="entry name" value="Gln_synth/guanido_kin_cat_dom"/>
</dbReference>
<dbReference type="Pfam" id="PF04107">
    <property type="entry name" value="GCS2"/>
    <property type="match status" value="1"/>
</dbReference>
<comment type="caution">
    <text evidence="2">The sequence shown here is derived from an EMBL/GenBank/DDBJ whole genome shotgun (WGS) entry which is preliminary data.</text>
</comment>
<organism evidence="2 3">
    <name type="scientific">Paenibacillus haidiansis</name>
    <dbReference type="NCBI Taxonomy" id="1574488"/>
    <lineage>
        <taxon>Bacteria</taxon>
        <taxon>Bacillati</taxon>
        <taxon>Bacillota</taxon>
        <taxon>Bacilli</taxon>
        <taxon>Bacillales</taxon>
        <taxon>Paenibacillaceae</taxon>
        <taxon>Paenibacillus</taxon>
    </lineage>
</organism>
<dbReference type="Proteomes" id="UP001306950">
    <property type="component" value="Unassembled WGS sequence"/>
</dbReference>
<keyword evidence="2" id="KW-0436">Ligase</keyword>
<gene>
    <name evidence="2" type="ORF">V3851_12420</name>
</gene>
<keyword evidence="3" id="KW-1185">Reference proteome</keyword>
<accession>A0ABU7VS95</accession>
<dbReference type="SUPFAM" id="SSF55931">
    <property type="entry name" value="Glutamine synthetase/guanido kinase"/>
    <property type="match status" value="1"/>
</dbReference>
<comment type="catalytic activity">
    <reaction evidence="1">
        <text>L-cysteine + L-glutamate + ATP = gamma-L-glutamyl-L-cysteine + ADP + phosphate + H(+)</text>
        <dbReference type="Rhea" id="RHEA:13285"/>
        <dbReference type="ChEBI" id="CHEBI:15378"/>
        <dbReference type="ChEBI" id="CHEBI:29985"/>
        <dbReference type="ChEBI" id="CHEBI:30616"/>
        <dbReference type="ChEBI" id="CHEBI:35235"/>
        <dbReference type="ChEBI" id="CHEBI:43474"/>
        <dbReference type="ChEBI" id="CHEBI:58173"/>
        <dbReference type="ChEBI" id="CHEBI:456216"/>
        <dbReference type="EC" id="6.3.2.2"/>
    </reaction>
</comment>
<dbReference type="GO" id="GO:0016874">
    <property type="term" value="F:ligase activity"/>
    <property type="evidence" value="ECO:0007669"/>
    <property type="project" value="UniProtKB-KW"/>
</dbReference>